<accession>A0A238J7S3</accession>
<dbReference type="RefSeq" id="WP_235871878.1">
    <property type="nucleotide sequence ID" value="NZ_FXXP01000001.1"/>
</dbReference>
<evidence type="ECO:0000313" key="2">
    <source>
        <dbReference type="Proteomes" id="UP000225972"/>
    </source>
</evidence>
<dbReference type="Proteomes" id="UP000225972">
    <property type="component" value="Unassembled WGS sequence"/>
</dbReference>
<gene>
    <name evidence="1" type="ORF">TRP8649_00280</name>
</gene>
<sequence>MTRWTKILPMLALTVTLVVALATSGFAHRVMTPDDQALQQLALTLGLDAADICGDTGGASNESCEACRLHAAMNVPLSAGVSVVLELGIDLTDWVPEPQRLNDLTGHSPHHARAPPTV</sequence>
<organism evidence="1 2">
    <name type="scientific">Pelagimonas phthalicica</name>
    <dbReference type="NCBI Taxonomy" id="1037362"/>
    <lineage>
        <taxon>Bacteria</taxon>
        <taxon>Pseudomonadati</taxon>
        <taxon>Pseudomonadota</taxon>
        <taxon>Alphaproteobacteria</taxon>
        <taxon>Rhodobacterales</taxon>
        <taxon>Roseobacteraceae</taxon>
        <taxon>Pelagimonas</taxon>
    </lineage>
</organism>
<dbReference type="AlphaFoldDB" id="A0A238J7S3"/>
<proteinExistence type="predicted"/>
<evidence type="ECO:0000313" key="1">
    <source>
        <dbReference type="EMBL" id="SMX26207.1"/>
    </source>
</evidence>
<dbReference type="EMBL" id="FXXP01000001">
    <property type="protein sequence ID" value="SMX26207.1"/>
    <property type="molecule type" value="Genomic_DNA"/>
</dbReference>
<reference evidence="2" key="1">
    <citation type="submission" date="2017-05" db="EMBL/GenBank/DDBJ databases">
        <authorList>
            <person name="Rodrigo-Torres L."/>
            <person name="Arahal R. D."/>
            <person name="Lucena T."/>
        </authorList>
    </citation>
    <scope>NUCLEOTIDE SEQUENCE [LARGE SCALE GENOMIC DNA]</scope>
    <source>
        <strain evidence="2">CECT 8649</strain>
    </source>
</reference>
<protein>
    <submittedName>
        <fullName evidence="1">Uncharacterized protein</fullName>
    </submittedName>
</protein>
<keyword evidence="2" id="KW-1185">Reference proteome</keyword>
<name>A0A238J7S3_9RHOB</name>